<feature type="region of interest" description="Disordered" evidence="1">
    <location>
        <begin position="53"/>
        <end position="88"/>
    </location>
</feature>
<comment type="caution">
    <text evidence="2">The sequence shown here is derived from an EMBL/GenBank/DDBJ whole genome shotgun (WGS) entry which is preliminary data.</text>
</comment>
<feature type="compositionally biased region" description="Acidic residues" evidence="1">
    <location>
        <begin position="67"/>
        <end position="78"/>
    </location>
</feature>
<dbReference type="AlphaFoldDB" id="A0A428RGT6"/>
<organism evidence="2 3">
    <name type="scientific">Fusarium ambrosium</name>
    <dbReference type="NCBI Taxonomy" id="131363"/>
    <lineage>
        <taxon>Eukaryota</taxon>
        <taxon>Fungi</taxon>
        <taxon>Dikarya</taxon>
        <taxon>Ascomycota</taxon>
        <taxon>Pezizomycotina</taxon>
        <taxon>Sordariomycetes</taxon>
        <taxon>Hypocreomycetidae</taxon>
        <taxon>Hypocreales</taxon>
        <taxon>Nectriaceae</taxon>
        <taxon>Fusarium</taxon>
        <taxon>Fusarium solani species complex</taxon>
    </lineage>
</organism>
<evidence type="ECO:0000313" key="2">
    <source>
        <dbReference type="EMBL" id="RSL76731.1"/>
    </source>
</evidence>
<evidence type="ECO:0000313" key="3">
    <source>
        <dbReference type="Proteomes" id="UP000288429"/>
    </source>
</evidence>
<accession>A0A428RGT6</accession>
<proteinExistence type="predicted"/>
<gene>
    <name evidence="2" type="ORF">CDV31_017364</name>
</gene>
<reference evidence="2 3" key="1">
    <citation type="submission" date="2017-06" db="EMBL/GenBank/DDBJ databases">
        <title>Cmopartive genomic analysis of Ambrosia Fusariam Clade fungi.</title>
        <authorList>
            <person name="Stajich J.E."/>
            <person name="Carrillo J."/>
            <person name="Kijimoto T."/>
            <person name="Eskalen A."/>
            <person name="O'Donnell K."/>
            <person name="Kasson M."/>
        </authorList>
    </citation>
    <scope>NUCLEOTIDE SEQUENCE [LARGE SCALE GENOMIC DNA]</scope>
    <source>
        <strain evidence="2 3">NRRL 20438</strain>
    </source>
</reference>
<evidence type="ECO:0000256" key="1">
    <source>
        <dbReference type="SAM" id="MobiDB-lite"/>
    </source>
</evidence>
<keyword evidence="3" id="KW-1185">Reference proteome</keyword>
<dbReference type="EMBL" id="NIZV01001184">
    <property type="protein sequence ID" value="RSL76731.1"/>
    <property type="molecule type" value="Genomic_DNA"/>
</dbReference>
<name>A0A428RGT6_9HYPO</name>
<dbReference type="Proteomes" id="UP000288429">
    <property type="component" value="Unassembled WGS sequence"/>
</dbReference>
<protein>
    <submittedName>
        <fullName evidence="2">Uncharacterized protein</fullName>
    </submittedName>
</protein>
<sequence>MLAQKPDSFIIDTQLPAEVNEEAIHNASFAPKPLSAIDWTALVVLSSNIRPRSDDSITFQFDRAPAEEEEEEDDDDVPLFEPPPQQIP</sequence>